<dbReference type="Proteomes" id="UP000000702">
    <property type="component" value="Unassembled WGS sequence"/>
</dbReference>
<comment type="caution">
    <text evidence="1">The sequence shown here is derived from an EMBL/GenBank/DDBJ whole genome shotgun (WGS) entry which is preliminary data.</text>
</comment>
<dbReference type="AlphaFoldDB" id="F9WGG5"/>
<proteinExistence type="predicted"/>
<keyword evidence="2" id="KW-1185">Reference proteome</keyword>
<evidence type="ECO:0000313" key="1">
    <source>
        <dbReference type="EMBL" id="CCD16401.1"/>
    </source>
</evidence>
<reference evidence="1 2" key="2">
    <citation type="journal article" date="2012" name="Proc. Natl. Acad. Sci. U.S.A.">
        <title>Antigenic diversity is generated by distinct evolutionary mechanisms in African trypanosome species.</title>
        <authorList>
            <person name="Jackson A.P."/>
            <person name="Berry A."/>
            <person name="Aslett M."/>
            <person name="Allison H.C."/>
            <person name="Burton P."/>
            <person name="Vavrova-Anderson J."/>
            <person name="Brown R."/>
            <person name="Browne H."/>
            <person name="Corton N."/>
            <person name="Hauser H."/>
            <person name="Gamble J."/>
            <person name="Gilderthorp R."/>
            <person name="Marcello L."/>
            <person name="McQuillan J."/>
            <person name="Otto T.D."/>
            <person name="Quail M.A."/>
            <person name="Sanders M.J."/>
            <person name="van Tonder A."/>
            <person name="Ginger M.L."/>
            <person name="Field M.C."/>
            <person name="Barry J.D."/>
            <person name="Hertz-Fowler C."/>
            <person name="Berriman M."/>
        </authorList>
    </citation>
    <scope>NUCLEOTIDE SEQUENCE [LARGE SCALE GENOMIC DNA]</scope>
    <source>
        <strain evidence="1 2">IL3000</strain>
    </source>
</reference>
<reference evidence="2" key="1">
    <citation type="submission" date="2011-07" db="EMBL/GenBank/DDBJ databases">
        <title>Divergent evolution of antigenic variation in African trypanosomes.</title>
        <authorList>
            <person name="Jackson A.P."/>
            <person name="Berry A."/>
            <person name="Allison H.C."/>
            <person name="Burton P."/>
            <person name="Anderson J."/>
            <person name="Aslett M."/>
            <person name="Brown R."/>
            <person name="Corton N."/>
            <person name="Harris D."/>
            <person name="Hauser H."/>
            <person name="Gamble J."/>
            <person name="Gilderthorp R."/>
            <person name="McQuillan J."/>
            <person name="Quail M.A."/>
            <person name="Sanders M."/>
            <person name="Van Tonder A."/>
            <person name="Ginger M.L."/>
            <person name="Donelson J.E."/>
            <person name="Field M.C."/>
            <person name="Barry J.D."/>
            <person name="Berriman M."/>
            <person name="Hertz-Fowler C."/>
        </authorList>
    </citation>
    <scope>NUCLEOTIDE SEQUENCE [LARGE SCALE GENOMIC DNA]</scope>
    <source>
        <strain evidence="2">IL3000</strain>
    </source>
</reference>
<dbReference type="EMBL" id="CAEQ01002269">
    <property type="protein sequence ID" value="CCD16401.1"/>
    <property type="molecule type" value="Genomic_DNA"/>
</dbReference>
<sequence>MMEPTQENNPITTPLTMESTVEAVLERARDDWGAMNAWNFFSIYYGNPYGMHRHTAVTMQQYLENPEKFVPDAAKREYIQLNLKLKRSLMQKNFQRDLAKLHEAKVVLLEDWSSYKEAVEIGPMTRMVLSGALIQALLQSPGSILYKRK</sequence>
<protein>
    <submittedName>
        <fullName evidence="1">Uncharacterized protein</fullName>
    </submittedName>
</protein>
<organism evidence="1 2">
    <name type="scientific">Trypanosoma congolense (strain IL3000)</name>
    <dbReference type="NCBI Taxonomy" id="1068625"/>
    <lineage>
        <taxon>Eukaryota</taxon>
        <taxon>Discoba</taxon>
        <taxon>Euglenozoa</taxon>
        <taxon>Kinetoplastea</taxon>
        <taxon>Metakinetoplastina</taxon>
        <taxon>Trypanosomatida</taxon>
        <taxon>Trypanosomatidae</taxon>
        <taxon>Trypanosoma</taxon>
        <taxon>Nannomonas</taxon>
    </lineage>
</organism>
<evidence type="ECO:0000313" key="2">
    <source>
        <dbReference type="Proteomes" id="UP000000702"/>
    </source>
</evidence>
<name>F9WGG5_TRYCI</name>
<accession>F9WGG5</accession>
<gene>
    <name evidence="1" type="ORF">TCIL3000_0_13250</name>
</gene>